<keyword evidence="1" id="KW-0472">Membrane</keyword>
<evidence type="ECO:0008006" key="4">
    <source>
        <dbReference type="Google" id="ProtNLM"/>
    </source>
</evidence>
<name>A0A1E5Q3M6_9PROT</name>
<sequence length="141" mass="15993">MTHSELLLMHKEASINLLFAKKMQWASVASTLIINAGIIIISDLPSSNLSSNTYPALLIFMTCGAVFLLILYQFWQYNEVSRIREINKNFSSLYSKINTLKSRREGDIHRYTILFFMIMTIVLSAILSSVVISGILNSKQL</sequence>
<dbReference type="Proteomes" id="UP000095347">
    <property type="component" value="Unassembled WGS sequence"/>
</dbReference>
<organism evidence="2 3">
    <name type="scientific">Magnetovibrio blakemorei</name>
    <dbReference type="NCBI Taxonomy" id="28181"/>
    <lineage>
        <taxon>Bacteria</taxon>
        <taxon>Pseudomonadati</taxon>
        <taxon>Pseudomonadota</taxon>
        <taxon>Alphaproteobacteria</taxon>
        <taxon>Rhodospirillales</taxon>
        <taxon>Magnetovibrionaceae</taxon>
        <taxon>Magnetovibrio</taxon>
    </lineage>
</organism>
<feature type="transmembrane region" description="Helical" evidence="1">
    <location>
        <begin position="25"/>
        <end position="42"/>
    </location>
</feature>
<gene>
    <name evidence="2" type="ORF">BEN30_16975</name>
</gene>
<evidence type="ECO:0000256" key="1">
    <source>
        <dbReference type="SAM" id="Phobius"/>
    </source>
</evidence>
<keyword evidence="3" id="KW-1185">Reference proteome</keyword>
<reference evidence="3" key="1">
    <citation type="submission" date="2016-07" db="EMBL/GenBank/DDBJ databases">
        <authorList>
            <person name="Florea S."/>
            <person name="Webb J.S."/>
            <person name="Jaromczyk J."/>
            <person name="Schardl C.L."/>
        </authorList>
    </citation>
    <scope>NUCLEOTIDE SEQUENCE [LARGE SCALE GENOMIC DNA]</scope>
    <source>
        <strain evidence="3">MV-1</strain>
    </source>
</reference>
<proteinExistence type="predicted"/>
<feature type="transmembrane region" description="Helical" evidence="1">
    <location>
        <begin position="54"/>
        <end position="75"/>
    </location>
</feature>
<feature type="transmembrane region" description="Helical" evidence="1">
    <location>
        <begin position="111"/>
        <end position="136"/>
    </location>
</feature>
<protein>
    <recommendedName>
        <fullName evidence="4">SMODS and SLOG-associating 2TM effector domain-containing protein</fullName>
    </recommendedName>
</protein>
<keyword evidence="1" id="KW-1133">Transmembrane helix</keyword>
<evidence type="ECO:0000313" key="2">
    <source>
        <dbReference type="EMBL" id="OEJ64203.1"/>
    </source>
</evidence>
<evidence type="ECO:0000313" key="3">
    <source>
        <dbReference type="Proteomes" id="UP000095347"/>
    </source>
</evidence>
<keyword evidence="1" id="KW-0812">Transmembrane</keyword>
<dbReference type="AlphaFoldDB" id="A0A1E5Q3M6"/>
<comment type="caution">
    <text evidence="2">The sequence shown here is derived from an EMBL/GenBank/DDBJ whole genome shotgun (WGS) entry which is preliminary data.</text>
</comment>
<dbReference type="EMBL" id="MCGG01000076">
    <property type="protein sequence ID" value="OEJ64203.1"/>
    <property type="molecule type" value="Genomic_DNA"/>
</dbReference>
<accession>A0A1E5Q3M6</accession>